<evidence type="ECO:0000313" key="2">
    <source>
        <dbReference type="EMBL" id="MCH82718.1"/>
    </source>
</evidence>
<reference evidence="2 3" key="1">
    <citation type="journal article" date="2018" name="Front. Plant Sci.">
        <title>Red Clover (Trifolium pratense) and Zigzag Clover (T. medium) - A Picture of Genomic Similarities and Differences.</title>
        <authorList>
            <person name="Dluhosova J."/>
            <person name="Istvanek J."/>
            <person name="Nedelnik J."/>
            <person name="Repkova J."/>
        </authorList>
    </citation>
    <scope>NUCLEOTIDE SEQUENCE [LARGE SCALE GENOMIC DNA]</scope>
    <source>
        <strain evidence="3">cv. 10/8</strain>
        <tissue evidence="2">Leaf</tissue>
    </source>
</reference>
<evidence type="ECO:0000256" key="1">
    <source>
        <dbReference type="SAM" id="MobiDB-lite"/>
    </source>
</evidence>
<dbReference type="AlphaFoldDB" id="A0A392M7H9"/>
<gene>
    <name evidence="2" type="ORF">A2U01_0003529</name>
</gene>
<feature type="compositionally biased region" description="Basic residues" evidence="1">
    <location>
        <begin position="128"/>
        <end position="137"/>
    </location>
</feature>
<organism evidence="2 3">
    <name type="scientific">Trifolium medium</name>
    <dbReference type="NCBI Taxonomy" id="97028"/>
    <lineage>
        <taxon>Eukaryota</taxon>
        <taxon>Viridiplantae</taxon>
        <taxon>Streptophyta</taxon>
        <taxon>Embryophyta</taxon>
        <taxon>Tracheophyta</taxon>
        <taxon>Spermatophyta</taxon>
        <taxon>Magnoliopsida</taxon>
        <taxon>eudicotyledons</taxon>
        <taxon>Gunneridae</taxon>
        <taxon>Pentapetalae</taxon>
        <taxon>rosids</taxon>
        <taxon>fabids</taxon>
        <taxon>Fabales</taxon>
        <taxon>Fabaceae</taxon>
        <taxon>Papilionoideae</taxon>
        <taxon>50 kb inversion clade</taxon>
        <taxon>NPAAA clade</taxon>
        <taxon>Hologalegina</taxon>
        <taxon>IRL clade</taxon>
        <taxon>Trifolieae</taxon>
        <taxon>Trifolium</taxon>
    </lineage>
</organism>
<evidence type="ECO:0008006" key="4">
    <source>
        <dbReference type="Google" id="ProtNLM"/>
    </source>
</evidence>
<feature type="non-terminal residue" evidence="2">
    <location>
        <position position="252"/>
    </location>
</feature>
<dbReference type="PANTHER" id="PTHR33223">
    <property type="entry name" value="CCHC-TYPE DOMAIN-CONTAINING PROTEIN"/>
    <property type="match status" value="1"/>
</dbReference>
<feature type="compositionally biased region" description="Low complexity" evidence="1">
    <location>
        <begin position="105"/>
        <end position="117"/>
    </location>
</feature>
<feature type="region of interest" description="Disordered" evidence="1">
    <location>
        <begin position="99"/>
        <end position="163"/>
    </location>
</feature>
<name>A0A392M7H9_9FABA</name>
<accession>A0A392M7H9</accession>
<dbReference type="EMBL" id="LXQA010004083">
    <property type="protein sequence ID" value="MCH82718.1"/>
    <property type="molecule type" value="Genomic_DNA"/>
</dbReference>
<dbReference type="Proteomes" id="UP000265520">
    <property type="component" value="Unassembled WGS sequence"/>
</dbReference>
<evidence type="ECO:0000313" key="3">
    <source>
        <dbReference type="Proteomes" id="UP000265520"/>
    </source>
</evidence>
<feature type="compositionally biased region" description="Basic residues" evidence="1">
    <location>
        <begin position="146"/>
        <end position="163"/>
    </location>
</feature>
<proteinExistence type="predicted"/>
<comment type="caution">
    <text evidence="2">The sequence shown here is derived from an EMBL/GenBank/DDBJ whole genome shotgun (WGS) entry which is preliminary data.</text>
</comment>
<protein>
    <recommendedName>
        <fullName evidence="4">Retrotransposon gag domain-containing protein</fullName>
    </recommendedName>
</protein>
<sequence>MAGVNNNNIPEHVAENNLQPEYGPQYPQDGLFTSVMGEEGEQVHEPYVPSDPLVIALVPPGAPMETVMATLVNAINRQGDFIREQNQRLMAQNQRLAAVEESKATRLSRSSRPLRSATPERIRSITRPLRHSPRRNSPRRDSPPPRRNRRHSPAKEGRHRRPLSRRIMDVPLPVGMEKPPTMDIYDGSTDPDDHIENIEAVLDYRGVKGSIKCKLFPITLRNGAMAWDKSFPPGSIDSWTELCRLFSAHFTA</sequence>
<dbReference type="PANTHER" id="PTHR33223:SF10">
    <property type="entry name" value="AMINOTRANSFERASE-LIKE PLANT MOBILE DOMAIN-CONTAINING PROTEIN"/>
    <property type="match status" value="1"/>
</dbReference>
<keyword evidence="3" id="KW-1185">Reference proteome</keyword>